<name>K1L4A2_CECL9</name>
<dbReference type="EMBL" id="AMGM01000001">
    <property type="protein sequence ID" value="EKB51230.1"/>
    <property type="molecule type" value="Genomic_DNA"/>
</dbReference>
<dbReference type="Gene3D" id="3.30.950.30">
    <property type="entry name" value="Schlafen, AAA domain"/>
    <property type="match status" value="1"/>
</dbReference>
<sequence length="96" mass="11209">MTSESQNIEFKVSWRDEYLKWICGFANANGGKLYIGSDDKGKVIGVDNHKKLLEDLPNKFRDILGVYAEVNLQEEMDNYYLEIIVPRYDVPIFCKR</sequence>
<gene>
    <name evidence="2" type="ORF">B879_00024</name>
</gene>
<reference evidence="2 3" key="1">
    <citation type="journal article" date="2012" name="J. Bacteriol.">
        <title>Draft Genome Sequence of Cecembia lonarensis Strain LW9T, Isolated from Lonar Lake, a Haloalkaline Lake in India.</title>
        <authorList>
            <person name="Shivaji S."/>
            <person name="Ara S."/>
            <person name="Singh A."/>
            <person name="Pinnaka A.K."/>
        </authorList>
    </citation>
    <scope>NUCLEOTIDE SEQUENCE [LARGE SCALE GENOMIC DNA]</scope>
    <source>
        <strain evidence="2 3">LW9</strain>
    </source>
</reference>
<organism evidence="2 3">
    <name type="scientific">Cecembia lonarensis (strain CCUG 58316 / KCTC 22772 / LW9)</name>
    <dbReference type="NCBI Taxonomy" id="1225176"/>
    <lineage>
        <taxon>Bacteria</taxon>
        <taxon>Pseudomonadati</taxon>
        <taxon>Bacteroidota</taxon>
        <taxon>Cytophagia</taxon>
        <taxon>Cytophagales</taxon>
        <taxon>Cyclobacteriaceae</taxon>
        <taxon>Cecembia</taxon>
    </lineage>
</organism>
<feature type="domain" description="Schlafen AlbA-2" evidence="1">
    <location>
        <begin position="4"/>
        <end position="74"/>
    </location>
</feature>
<dbReference type="PATRIC" id="fig|1225176.3.peg.24"/>
<dbReference type="AlphaFoldDB" id="K1L4A2"/>
<dbReference type="InterPro" id="IPR007421">
    <property type="entry name" value="Schlafen_AlbA_2_dom"/>
</dbReference>
<dbReference type="Proteomes" id="UP000004478">
    <property type="component" value="Unassembled WGS sequence"/>
</dbReference>
<protein>
    <submittedName>
        <fullName evidence="2">Divergent AAA domain protein</fullName>
    </submittedName>
</protein>
<accession>K1L4A2</accession>
<comment type="caution">
    <text evidence="2">The sequence shown here is derived from an EMBL/GenBank/DDBJ whole genome shotgun (WGS) entry which is preliminary data.</text>
</comment>
<evidence type="ECO:0000313" key="3">
    <source>
        <dbReference type="Proteomes" id="UP000004478"/>
    </source>
</evidence>
<dbReference type="Pfam" id="PF04326">
    <property type="entry name" value="SLFN_AlbA_2"/>
    <property type="match status" value="1"/>
</dbReference>
<evidence type="ECO:0000259" key="1">
    <source>
        <dbReference type="Pfam" id="PF04326"/>
    </source>
</evidence>
<proteinExistence type="predicted"/>
<evidence type="ECO:0000313" key="2">
    <source>
        <dbReference type="EMBL" id="EKB51230.1"/>
    </source>
</evidence>
<dbReference type="InterPro" id="IPR038461">
    <property type="entry name" value="Schlafen_AlbA_2_dom_sf"/>
</dbReference>
<keyword evidence="3" id="KW-1185">Reference proteome</keyword>